<gene>
    <name evidence="2" type="ORF">H0241_21875</name>
</gene>
<keyword evidence="3" id="KW-1185">Reference proteome</keyword>
<dbReference type="EMBL" id="JACDTY010000011">
    <property type="protein sequence ID" value="MBA1142875.1"/>
    <property type="molecule type" value="Genomic_DNA"/>
</dbReference>
<dbReference type="RefSeq" id="WP_181059918.1">
    <property type="nucleotide sequence ID" value="NZ_JACDTY010000011.1"/>
</dbReference>
<name>A0A838B8W4_9HYPH</name>
<keyword evidence="1" id="KW-1133">Transmembrane helix</keyword>
<feature type="transmembrane region" description="Helical" evidence="1">
    <location>
        <begin position="121"/>
        <end position="141"/>
    </location>
</feature>
<evidence type="ECO:0000313" key="2">
    <source>
        <dbReference type="EMBL" id="MBA1142875.1"/>
    </source>
</evidence>
<dbReference type="AlphaFoldDB" id="A0A838B8W4"/>
<sequence>MRKYLLPFLSFCLDYAWVNAAVVLADRLFPDVGEAVLGQPMSWSARQLVSVILVALVRVAHASVGEWLLSYPLNEQPEGQRQWANVLLGTLGVLSGIWYALHLTEGDDGMPFLFMVEQTPLKIAAVALYSAVCSWCGAMLLRFTPRAKFYNALLFISFIPLTLINQMFSHDALIASMVARAARDGRTFPLEKAEAYARLGVYYAVVLIAVMLAILYFCRERPTVTDEGAGIVGAPPSPLVGEGVAEGDG</sequence>
<keyword evidence="1" id="KW-0812">Transmembrane</keyword>
<organism evidence="2 3">
    <name type="scientific">Mesorhizobium neociceri</name>
    <dbReference type="NCBI Taxonomy" id="1307853"/>
    <lineage>
        <taxon>Bacteria</taxon>
        <taxon>Pseudomonadati</taxon>
        <taxon>Pseudomonadota</taxon>
        <taxon>Alphaproteobacteria</taxon>
        <taxon>Hyphomicrobiales</taxon>
        <taxon>Phyllobacteriaceae</taxon>
        <taxon>Mesorhizobium</taxon>
    </lineage>
</organism>
<keyword evidence="1" id="KW-0472">Membrane</keyword>
<feature type="transmembrane region" description="Helical" evidence="1">
    <location>
        <begin position="83"/>
        <end position="101"/>
    </location>
</feature>
<accession>A0A838B8W4</accession>
<proteinExistence type="predicted"/>
<feature type="transmembrane region" description="Helical" evidence="1">
    <location>
        <begin position="153"/>
        <end position="179"/>
    </location>
</feature>
<feature type="transmembrane region" description="Helical" evidence="1">
    <location>
        <begin position="199"/>
        <end position="218"/>
    </location>
</feature>
<dbReference type="Proteomes" id="UP000558284">
    <property type="component" value="Unassembled WGS sequence"/>
</dbReference>
<feature type="transmembrane region" description="Helical" evidence="1">
    <location>
        <begin position="49"/>
        <end position="71"/>
    </location>
</feature>
<protein>
    <submittedName>
        <fullName evidence="2">Uncharacterized protein</fullName>
    </submittedName>
</protein>
<reference evidence="2 3" key="1">
    <citation type="submission" date="2020-07" db="EMBL/GenBank/DDBJ databases">
        <title>Definition of the novel symbiovar canariense within Mesorhizobium novociceri, a new species of genus Mesorhizobium nodulating Cicer canariense in the Caldera de Taburiente National Park (La Palma, Canary Islands).</title>
        <authorList>
            <person name="Leon-Barrios M."/>
            <person name="Perez-Yepez J."/>
            <person name="Flores-Felix J.D."/>
            <person name="Ramirez-Baena M.H."/>
            <person name="Pulido-Suarez L."/>
            <person name="Igual J.M."/>
            <person name="Velazquez E."/>
            <person name="Peix A."/>
        </authorList>
    </citation>
    <scope>NUCLEOTIDE SEQUENCE [LARGE SCALE GENOMIC DNA]</scope>
    <source>
        <strain evidence="2 3">CCANP35</strain>
    </source>
</reference>
<comment type="caution">
    <text evidence="2">The sequence shown here is derived from an EMBL/GenBank/DDBJ whole genome shotgun (WGS) entry which is preliminary data.</text>
</comment>
<evidence type="ECO:0000313" key="3">
    <source>
        <dbReference type="Proteomes" id="UP000558284"/>
    </source>
</evidence>
<evidence type="ECO:0000256" key="1">
    <source>
        <dbReference type="SAM" id="Phobius"/>
    </source>
</evidence>